<proteinExistence type="predicted"/>
<accession>A0A0U2XNG0</accession>
<reference evidence="2" key="1">
    <citation type="submission" date="2015-12" db="EMBL/GenBank/DDBJ databases">
        <authorList>
            <person name="Lauer A."/>
            <person name="Humrighouse B."/>
            <person name="Loparev V."/>
            <person name="Shewmaker P.L."/>
            <person name="Whitney A.M."/>
            <person name="McLaughlin R.W."/>
        </authorList>
    </citation>
    <scope>NUCLEOTIDE SEQUENCE [LARGE SCALE GENOMIC DNA]</scope>
    <source>
        <strain evidence="2">LMG 26678</strain>
    </source>
</reference>
<organism evidence="1 2">
    <name type="scientific">Enterococcus rotai</name>
    <dbReference type="NCBI Taxonomy" id="118060"/>
    <lineage>
        <taxon>Bacteria</taxon>
        <taxon>Bacillati</taxon>
        <taxon>Bacillota</taxon>
        <taxon>Bacilli</taxon>
        <taxon>Lactobacillales</taxon>
        <taxon>Enterococcaceae</taxon>
        <taxon>Enterococcus</taxon>
    </lineage>
</organism>
<name>A0A0U2XNG0_9ENTE</name>
<dbReference type="AlphaFoldDB" id="A0A0U2XNG0"/>
<evidence type="ECO:0000313" key="1">
    <source>
        <dbReference type="EMBL" id="ALS38797.1"/>
    </source>
</evidence>
<dbReference type="STRING" id="118060.ATZ35_10505"/>
<protein>
    <submittedName>
        <fullName evidence="1">Bacteriocin</fullName>
    </submittedName>
</protein>
<gene>
    <name evidence="1" type="ORF">ATZ35_10505</name>
</gene>
<dbReference type="Proteomes" id="UP000067523">
    <property type="component" value="Chromosome"/>
</dbReference>
<sequence>MKKVISEKKLKDIKGGIGPAALLIPIGGYLAKQAFEHSDQIAKGFLKGWNGK</sequence>
<dbReference type="RefSeq" id="WP_069639589.1">
    <property type="nucleotide sequence ID" value="NZ_CP013655.1"/>
</dbReference>
<dbReference type="KEGG" id="erx:ATZ35_10505"/>
<evidence type="ECO:0000313" key="2">
    <source>
        <dbReference type="Proteomes" id="UP000067523"/>
    </source>
</evidence>
<dbReference type="EMBL" id="CP013655">
    <property type="protein sequence ID" value="ALS38797.1"/>
    <property type="molecule type" value="Genomic_DNA"/>
</dbReference>
<keyword evidence="2" id="KW-1185">Reference proteome</keyword>